<organism evidence="1 2">
    <name type="scientific">Rothia terrae</name>
    <dbReference type="NCBI Taxonomy" id="396015"/>
    <lineage>
        <taxon>Bacteria</taxon>
        <taxon>Bacillati</taxon>
        <taxon>Actinomycetota</taxon>
        <taxon>Actinomycetes</taxon>
        <taxon>Micrococcales</taxon>
        <taxon>Micrococcaceae</taxon>
        <taxon>Rothia</taxon>
    </lineage>
</organism>
<dbReference type="AlphaFoldDB" id="A0A7H2BEH3"/>
<name>A0A7H2BEH3_9MICC</name>
<sequence>MSLLHLALQHAAASGMGSSAASGAAEKVCALAQDVRDYAESICADLRIQCLALHRAETSIAHSTQPQWQSRTADLYLKAVQNHWAANAGFQRRLENTQAEVTATGAAVAQRLEELAAMIAAAGQTVDATIGAVASNNLIEEVADVFLDASVTAAQGALDDLMASPLILAAERMVR</sequence>
<proteinExistence type="predicted"/>
<keyword evidence="2" id="KW-1185">Reference proteome</keyword>
<protein>
    <submittedName>
        <fullName evidence="1">Uncharacterized protein</fullName>
    </submittedName>
</protein>
<dbReference type="GeneID" id="96622976"/>
<dbReference type="EMBL" id="CP061539">
    <property type="protein sequence ID" value="QNV38069.1"/>
    <property type="molecule type" value="Genomic_DNA"/>
</dbReference>
<dbReference type="Proteomes" id="UP000516404">
    <property type="component" value="Chromosome"/>
</dbReference>
<gene>
    <name evidence="1" type="ORF">IDM49_01895</name>
</gene>
<evidence type="ECO:0000313" key="1">
    <source>
        <dbReference type="EMBL" id="QNV38069.1"/>
    </source>
</evidence>
<reference evidence="1 2" key="1">
    <citation type="submission" date="2020-09" db="EMBL/GenBank/DDBJ databases">
        <title>Investigation of environmental microbes.</title>
        <authorList>
            <person name="Ou Y."/>
            <person name="Kang Q."/>
        </authorList>
    </citation>
    <scope>NUCLEOTIDE SEQUENCE [LARGE SCALE GENOMIC DNA]</scope>
    <source>
        <strain evidence="1 2">KJZ-14</strain>
    </source>
</reference>
<dbReference type="RefSeq" id="WP_190724832.1">
    <property type="nucleotide sequence ID" value="NZ_CP061539.1"/>
</dbReference>
<accession>A0A7H2BEH3</accession>
<evidence type="ECO:0000313" key="2">
    <source>
        <dbReference type="Proteomes" id="UP000516404"/>
    </source>
</evidence>
<dbReference type="KEGG" id="rter:IDM49_01895"/>